<protein>
    <recommendedName>
        <fullName evidence="8">Ancillary SecYEG translocon subunit</fullName>
    </recommendedName>
</protein>
<organism evidence="10 11">
    <name type="scientific">Legionella geestiana</name>
    <dbReference type="NCBI Taxonomy" id="45065"/>
    <lineage>
        <taxon>Bacteria</taxon>
        <taxon>Pseudomonadati</taxon>
        <taxon>Pseudomonadota</taxon>
        <taxon>Gammaproteobacteria</taxon>
        <taxon>Legionellales</taxon>
        <taxon>Legionellaceae</taxon>
        <taxon>Legionella</taxon>
    </lineage>
</organism>
<evidence type="ECO:0000313" key="11">
    <source>
        <dbReference type="Proteomes" id="UP000054785"/>
    </source>
</evidence>
<proteinExistence type="inferred from homology"/>
<dbReference type="RefSeq" id="WP_028387099.1">
    <property type="nucleotide sequence ID" value="NZ_CAAAHN010000001.1"/>
</dbReference>
<comment type="subcellular location">
    <subcellularLocation>
        <location evidence="1">Cell membrane</location>
        <topology evidence="1">Single-pass type II membrane protein</topology>
    </subcellularLocation>
</comment>
<dbReference type="InterPro" id="IPR026039">
    <property type="entry name" value="YfgM"/>
</dbReference>
<evidence type="ECO:0000256" key="3">
    <source>
        <dbReference type="ARBA" id="ARBA00022692"/>
    </source>
</evidence>
<keyword evidence="3 10" id="KW-0812">Transmembrane</keyword>
<dbReference type="Gene3D" id="1.25.40.10">
    <property type="entry name" value="Tetratricopeptide repeat domain"/>
    <property type="match status" value="1"/>
</dbReference>
<evidence type="ECO:0000256" key="6">
    <source>
        <dbReference type="ARBA" id="ARBA00023186"/>
    </source>
</evidence>
<keyword evidence="5" id="KW-0472">Membrane</keyword>
<dbReference type="PIRSF" id="PIRSF006170">
    <property type="entry name" value="YfgM"/>
    <property type="match status" value="1"/>
</dbReference>
<dbReference type="InterPro" id="IPR018704">
    <property type="entry name" value="SecYEG/CpoB_TPR"/>
</dbReference>
<dbReference type="PROSITE" id="PS51257">
    <property type="entry name" value="PROKAR_LIPOPROTEIN"/>
    <property type="match status" value="1"/>
</dbReference>
<dbReference type="GO" id="GO:0005886">
    <property type="term" value="C:plasma membrane"/>
    <property type="evidence" value="ECO:0007669"/>
    <property type="project" value="UniProtKB-SubCell"/>
</dbReference>
<evidence type="ECO:0000256" key="4">
    <source>
        <dbReference type="ARBA" id="ARBA00022989"/>
    </source>
</evidence>
<evidence type="ECO:0000256" key="2">
    <source>
        <dbReference type="ARBA" id="ARBA00022475"/>
    </source>
</evidence>
<gene>
    <name evidence="10" type="ORF">Lgee_0231</name>
</gene>
<dbReference type="InterPro" id="IPR011990">
    <property type="entry name" value="TPR-like_helical_dom_sf"/>
</dbReference>
<dbReference type="PANTHER" id="PTHR38035:SF1">
    <property type="entry name" value="ANCILLARY SECYEG TRANSLOCON SUBUNIT"/>
    <property type="match status" value="1"/>
</dbReference>
<dbReference type="STRING" id="45065.Lgee_0231"/>
<name>A0A0W0U9K5_9GAMM</name>
<sequence>MTVYRTEDEQIEAIKNFWKRYGNLITLVLSCVLLIAAGVRYWNWHTEKLQLQASATFERMMYAFSNHNNREVRSYANTLVNEYGKSVYADGARLALAKLYVEKSQYDKAQEALEQVGAHSAMPALRQVAKIRLSRVLAAQKNWDKALAALAQLDDAAYLPEINELKGDIFASTGHYQQAVASYQEAIREVRTHGMGNLFLEMKTNELAALTQAGNKNTSALQSAQV</sequence>
<feature type="domain" description="Ancillary SecYEG translocon subunit/Cell division coordinator CpoB TPR" evidence="9">
    <location>
        <begin position="15"/>
        <end position="208"/>
    </location>
</feature>
<dbReference type="OrthoDB" id="9789675at2"/>
<keyword evidence="11" id="KW-1185">Reference proteome</keyword>
<comment type="similarity">
    <text evidence="7">Belongs to the YfgM family.</text>
</comment>
<dbReference type="PANTHER" id="PTHR38035">
    <property type="entry name" value="UPF0070 PROTEIN YFGM"/>
    <property type="match status" value="1"/>
</dbReference>
<accession>A0A0W0U9K5</accession>
<reference evidence="10 11" key="1">
    <citation type="submission" date="2015-11" db="EMBL/GenBank/DDBJ databases">
        <title>Genomic analysis of 38 Legionella species identifies large and diverse effector repertoires.</title>
        <authorList>
            <person name="Burstein D."/>
            <person name="Amaro F."/>
            <person name="Zusman T."/>
            <person name="Lifshitz Z."/>
            <person name="Cohen O."/>
            <person name="Gilbert J.A."/>
            <person name="Pupko T."/>
            <person name="Shuman H.A."/>
            <person name="Segal G."/>
        </authorList>
    </citation>
    <scope>NUCLEOTIDE SEQUENCE [LARGE SCALE GENOMIC DNA]</scope>
    <source>
        <strain evidence="10 11">ATCC 49504</strain>
    </source>
</reference>
<evidence type="ECO:0000256" key="1">
    <source>
        <dbReference type="ARBA" id="ARBA00004401"/>
    </source>
</evidence>
<keyword evidence="4" id="KW-1133">Transmembrane helix</keyword>
<evidence type="ECO:0000256" key="7">
    <source>
        <dbReference type="ARBA" id="ARBA00024197"/>
    </source>
</evidence>
<dbReference type="Proteomes" id="UP000054785">
    <property type="component" value="Unassembled WGS sequence"/>
</dbReference>
<keyword evidence="6" id="KW-0143">Chaperone</keyword>
<evidence type="ECO:0000256" key="8">
    <source>
        <dbReference type="ARBA" id="ARBA00024235"/>
    </source>
</evidence>
<dbReference type="PATRIC" id="fig|45065.4.peg.247"/>
<evidence type="ECO:0000313" key="10">
    <source>
        <dbReference type="EMBL" id="KTD04201.1"/>
    </source>
</evidence>
<dbReference type="GO" id="GO:0044877">
    <property type="term" value="F:protein-containing complex binding"/>
    <property type="evidence" value="ECO:0007669"/>
    <property type="project" value="InterPro"/>
</dbReference>
<evidence type="ECO:0000259" key="9">
    <source>
        <dbReference type="Pfam" id="PF09976"/>
    </source>
</evidence>
<dbReference type="Pfam" id="PF09976">
    <property type="entry name" value="TPR_21"/>
    <property type="match status" value="1"/>
</dbReference>
<dbReference type="SUPFAM" id="SSF48452">
    <property type="entry name" value="TPR-like"/>
    <property type="match status" value="1"/>
</dbReference>
<keyword evidence="2" id="KW-1003">Cell membrane</keyword>
<evidence type="ECO:0000256" key="5">
    <source>
        <dbReference type="ARBA" id="ARBA00023136"/>
    </source>
</evidence>
<dbReference type="EMBL" id="LNYC01000005">
    <property type="protein sequence ID" value="KTD04201.1"/>
    <property type="molecule type" value="Genomic_DNA"/>
</dbReference>
<comment type="caution">
    <text evidence="10">The sequence shown here is derived from an EMBL/GenBank/DDBJ whole genome shotgun (WGS) entry which is preliminary data.</text>
</comment>
<dbReference type="AlphaFoldDB" id="A0A0W0U9K5"/>